<dbReference type="InterPro" id="IPR023753">
    <property type="entry name" value="FAD/NAD-binding_dom"/>
</dbReference>
<accession>A0A397J2Q2</accession>
<dbReference type="InterPro" id="IPR036188">
    <property type="entry name" value="FAD/NAD-bd_sf"/>
</dbReference>
<evidence type="ECO:0000256" key="1">
    <source>
        <dbReference type="ARBA" id="ARBA00005272"/>
    </source>
</evidence>
<evidence type="ECO:0000313" key="8">
    <source>
        <dbReference type="EMBL" id="RHZ82575.1"/>
    </source>
</evidence>
<proteinExistence type="inferred from homology"/>
<evidence type="ECO:0000259" key="7">
    <source>
        <dbReference type="Pfam" id="PF22366"/>
    </source>
</evidence>
<evidence type="ECO:0000313" key="9">
    <source>
        <dbReference type="Proteomes" id="UP000266861"/>
    </source>
</evidence>
<organism evidence="8 9">
    <name type="scientific">Diversispora epigaea</name>
    <dbReference type="NCBI Taxonomy" id="1348612"/>
    <lineage>
        <taxon>Eukaryota</taxon>
        <taxon>Fungi</taxon>
        <taxon>Fungi incertae sedis</taxon>
        <taxon>Mucoromycota</taxon>
        <taxon>Glomeromycotina</taxon>
        <taxon>Glomeromycetes</taxon>
        <taxon>Diversisporales</taxon>
        <taxon>Diversisporaceae</taxon>
        <taxon>Diversispora</taxon>
    </lineage>
</organism>
<comment type="caution">
    <text evidence="8">The sequence shown here is derived from an EMBL/GenBank/DDBJ whole genome shotgun (WGS) entry which is preliminary data.</text>
</comment>
<keyword evidence="5" id="KW-0520">NAD</keyword>
<dbReference type="InterPro" id="IPR054585">
    <property type="entry name" value="NDH2-like_C"/>
</dbReference>
<keyword evidence="3" id="KW-0274">FAD</keyword>
<comment type="similarity">
    <text evidence="1">Belongs to the NADH dehydrogenase family.</text>
</comment>
<dbReference type="Proteomes" id="UP000266861">
    <property type="component" value="Unassembled WGS sequence"/>
</dbReference>
<reference evidence="8 9" key="1">
    <citation type="submission" date="2018-08" db="EMBL/GenBank/DDBJ databases">
        <title>Genome and evolution of the arbuscular mycorrhizal fungus Diversispora epigaea (formerly Glomus versiforme) and its bacterial endosymbionts.</title>
        <authorList>
            <person name="Sun X."/>
            <person name="Fei Z."/>
            <person name="Harrison M."/>
        </authorList>
    </citation>
    <scope>NUCLEOTIDE SEQUENCE [LARGE SCALE GENOMIC DNA]</scope>
    <source>
        <strain evidence="8 9">IT104</strain>
    </source>
</reference>
<dbReference type="GO" id="GO:0003954">
    <property type="term" value="F:NADH dehydrogenase activity"/>
    <property type="evidence" value="ECO:0007669"/>
    <property type="project" value="InterPro"/>
</dbReference>
<feature type="domain" description="External alternative NADH-ubiquinone oxidoreductase-like C-terminal" evidence="7">
    <location>
        <begin position="440"/>
        <end position="503"/>
    </location>
</feature>
<dbReference type="PANTHER" id="PTHR43706">
    <property type="entry name" value="NADH DEHYDROGENASE"/>
    <property type="match status" value="1"/>
</dbReference>
<dbReference type="Pfam" id="PF07992">
    <property type="entry name" value="Pyr_redox_2"/>
    <property type="match status" value="1"/>
</dbReference>
<keyword evidence="4" id="KW-0560">Oxidoreductase</keyword>
<name>A0A397J2Q2_9GLOM</name>
<dbReference type="Gene3D" id="3.50.50.100">
    <property type="match status" value="1"/>
</dbReference>
<evidence type="ECO:0000256" key="3">
    <source>
        <dbReference type="ARBA" id="ARBA00022827"/>
    </source>
</evidence>
<evidence type="ECO:0000256" key="2">
    <source>
        <dbReference type="ARBA" id="ARBA00022630"/>
    </source>
</evidence>
<evidence type="ECO:0000259" key="6">
    <source>
        <dbReference type="Pfam" id="PF07992"/>
    </source>
</evidence>
<dbReference type="PANTHER" id="PTHR43706:SF17">
    <property type="entry name" value="NADH DEHYDROGENASE (EUROFUNG)"/>
    <property type="match status" value="1"/>
</dbReference>
<dbReference type="PRINTS" id="PR00368">
    <property type="entry name" value="FADPNR"/>
</dbReference>
<feature type="domain" description="FAD/NAD(P)-binding" evidence="6">
    <location>
        <begin position="84"/>
        <end position="412"/>
    </location>
</feature>
<dbReference type="GO" id="GO:0005739">
    <property type="term" value="C:mitochondrion"/>
    <property type="evidence" value="ECO:0007669"/>
    <property type="project" value="TreeGrafter"/>
</dbReference>
<dbReference type="EMBL" id="PQFF01000101">
    <property type="protein sequence ID" value="RHZ82575.1"/>
    <property type="molecule type" value="Genomic_DNA"/>
</dbReference>
<dbReference type="OrthoDB" id="3244603at2759"/>
<protein>
    <submittedName>
        <fullName evidence="8">Uncharacterized protein</fullName>
    </submittedName>
</protein>
<dbReference type="SUPFAM" id="SSF51905">
    <property type="entry name" value="FAD/NAD(P)-binding domain"/>
    <property type="match status" value="2"/>
</dbReference>
<evidence type="ECO:0000256" key="4">
    <source>
        <dbReference type="ARBA" id="ARBA00023002"/>
    </source>
</evidence>
<gene>
    <name evidence="8" type="ORF">Glove_108g17</name>
</gene>
<keyword evidence="9" id="KW-1185">Reference proteome</keyword>
<dbReference type="InterPro" id="IPR045024">
    <property type="entry name" value="NDH-2"/>
</dbReference>
<dbReference type="STRING" id="1348612.A0A397J2Q2"/>
<sequence>MIPIIQNSRNFPFLGQSKNLKNLQSIFKPIFIVMRNYHQETLYPKRLPLMTQIEGKNENISQKKLIFNKITKRSIESLGKTQGRLVILGSGWAGFKLLRDLNKEHYEAIVISPRNYFVFTPLLASSSVGTLEFRCIMEPIRKYSPNIQYYQAYADKIDFKNQVIHCTSNLELSKNKFSIPYDTLVIAVGANSNTFGIKGVGDHALFLKDVSDARKIRQRVIECFEHASQPSMSEEEIIGLLHFAVVGGGPTGVEFSAELHDFITEDISRLYPRLMNKVTMTVYDVAPQILGSFDVSLRDYATKKFARKGIKIRTNTQVAEVTERKLVIKDNGDVPYGMLVWATGLTDNPFTRSMSDQVLKDQSAKRLLTDEFLRVLSKENNQPIDNVYALGDCATIKDNDLPATAQVANQKAKYLSKALNQIAKDRGSMVRTSPFVFRNLGSMAYIGKKEAVVDLTPVSERAKEGGTIAWLFWRSSYFTMTVSLRNKLLIPMYWLLTWSFGRDISRF</sequence>
<dbReference type="AlphaFoldDB" id="A0A397J2Q2"/>
<dbReference type="Pfam" id="PF22366">
    <property type="entry name" value="NDH2_C"/>
    <property type="match status" value="1"/>
</dbReference>
<evidence type="ECO:0000256" key="5">
    <source>
        <dbReference type="ARBA" id="ARBA00023027"/>
    </source>
</evidence>
<keyword evidence="2" id="KW-0285">Flavoprotein</keyword>